<dbReference type="EMBL" id="BMAO01009026">
    <property type="protein sequence ID" value="GFR28123.1"/>
    <property type="molecule type" value="Genomic_DNA"/>
</dbReference>
<protein>
    <submittedName>
        <fullName evidence="2">Uncharacterized protein</fullName>
    </submittedName>
</protein>
<organism evidence="2 3">
    <name type="scientific">Trichonephila clavata</name>
    <name type="common">Joro spider</name>
    <name type="synonym">Nephila clavata</name>
    <dbReference type="NCBI Taxonomy" id="2740835"/>
    <lineage>
        <taxon>Eukaryota</taxon>
        <taxon>Metazoa</taxon>
        <taxon>Ecdysozoa</taxon>
        <taxon>Arthropoda</taxon>
        <taxon>Chelicerata</taxon>
        <taxon>Arachnida</taxon>
        <taxon>Araneae</taxon>
        <taxon>Araneomorphae</taxon>
        <taxon>Entelegynae</taxon>
        <taxon>Araneoidea</taxon>
        <taxon>Nephilidae</taxon>
        <taxon>Trichonephila</taxon>
    </lineage>
</organism>
<sequence length="102" mass="11959">MANTAAERLRFVYGLLAILYLGLCLDFYLTARLWRNATAVLPADDGREVRREKRSYYEEQEGPSVEFFPQPQPTHETNGYMWLTSYSRIPVSRFYIYIHGSI</sequence>
<keyword evidence="3" id="KW-1185">Reference proteome</keyword>
<name>A0A8X6HQN9_TRICU</name>
<keyword evidence="1" id="KW-0472">Membrane</keyword>
<evidence type="ECO:0000256" key="1">
    <source>
        <dbReference type="SAM" id="Phobius"/>
    </source>
</evidence>
<dbReference type="AlphaFoldDB" id="A0A8X6HQN9"/>
<dbReference type="Proteomes" id="UP000887116">
    <property type="component" value="Unassembled WGS sequence"/>
</dbReference>
<evidence type="ECO:0000313" key="2">
    <source>
        <dbReference type="EMBL" id="GFR28123.1"/>
    </source>
</evidence>
<gene>
    <name evidence="2" type="primary">AVEN_222291_1</name>
    <name evidence="2" type="ORF">TNCT_41911</name>
</gene>
<evidence type="ECO:0000313" key="3">
    <source>
        <dbReference type="Proteomes" id="UP000887116"/>
    </source>
</evidence>
<proteinExistence type="predicted"/>
<feature type="transmembrane region" description="Helical" evidence="1">
    <location>
        <begin position="12"/>
        <end position="29"/>
    </location>
</feature>
<comment type="caution">
    <text evidence="2">The sequence shown here is derived from an EMBL/GenBank/DDBJ whole genome shotgun (WGS) entry which is preliminary data.</text>
</comment>
<accession>A0A8X6HQN9</accession>
<keyword evidence="1" id="KW-0812">Transmembrane</keyword>
<dbReference type="OrthoDB" id="6412845at2759"/>
<keyword evidence="1" id="KW-1133">Transmembrane helix</keyword>
<reference evidence="2" key="1">
    <citation type="submission" date="2020-07" db="EMBL/GenBank/DDBJ databases">
        <title>Multicomponent nature underlies the extraordinary mechanical properties of spider dragline silk.</title>
        <authorList>
            <person name="Kono N."/>
            <person name="Nakamura H."/>
            <person name="Mori M."/>
            <person name="Yoshida Y."/>
            <person name="Ohtoshi R."/>
            <person name="Malay A.D."/>
            <person name="Moran D.A.P."/>
            <person name="Tomita M."/>
            <person name="Numata K."/>
            <person name="Arakawa K."/>
        </authorList>
    </citation>
    <scope>NUCLEOTIDE SEQUENCE</scope>
</reference>